<proteinExistence type="predicted"/>
<dbReference type="AlphaFoldDB" id="B8D3J0"/>
<evidence type="ECO:0000313" key="2">
    <source>
        <dbReference type="EMBL" id="ACL10671.1"/>
    </source>
</evidence>
<gene>
    <name evidence="2" type="ordered locus">DKAM_0345</name>
</gene>
<name>B8D3J0_DESA1</name>
<evidence type="ECO:0000256" key="1">
    <source>
        <dbReference type="SAM" id="MobiDB-lite"/>
    </source>
</evidence>
<dbReference type="STRING" id="490899.DKAM_0345"/>
<dbReference type="HOGENOM" id="CLU_3338268_0_0_2"/>
<feature type="region of interest" description="Disordered" evidence="1">
    <location>
        <begin position="1"/>
        <end position="37"/>
    </location>
</feature>
<organism evidence="2 3">
    <name type="scientific">Desulfurococcus amylolyticus (strain DSM 18924 / JCM 16383 / VKM B-2413 / 1221n)</name>
    <name type="common">Desulfurococcus kamchatkensis</name>
    <dbReference type="NCBI Taxonomy" id="490899"/>
    <lineage>
        <taxon>Archaea</taxon>
        <taxon>Thermoproteota</taxon>
        <taxon>Thermoprotei</taxon>
        <taxon>Desulfurococcales</taxon>
        <taxon>Desulfurococcaceae</taxon>
        <taxon>Desulfurococcus</taxon>
    </lineage>
</organism>
<dbReference type="EMBL" id="CP001140">
    <property type="protein sequence ID" value="ACL10671.1"/>
    <property type="molecule type" value="Genomic_DNA"/>
</dbReference>
<dbReference type="KEGG" id="dka:DKAM_0345"/>
<evidence type="ECO:0000313" key="3">
    <source>
        <dbReference type="Proteomes" id="UP000006903"/>
    </source>
</evidence>
<sequence>MRGISDHPECPADERCNPEWMRETSKPPLQDMGEISS</sequence>
<accession>B8D3J0</accession>
<protein>
    <submittedName>
        <fullName evidence="2">Uncharacterized protein</fullName>
    </submittedName>
</protein>
<feature type="compositionally biased region" description="Basic and acidic residues" evidence="1">
    <location>
        <begin position="1"/>
        <end position="25"/>
    </location>
</feature>
<dbReference type="Proteomes" id="UP000006903">
    <property type="component" value="Chromosome"/>
</dbReference>
<reference evidence="2 3" key="1">
    <citation type="journal article" date="2009" name="J. Bacteriol.">
        <title>Complete genome sequence of the anaerobic, protein-degrading hyperthermophilic crenarchaeon Desulfurococcus kamchatkensis.</title>
        <authorList>
            <person name="Ravin N.V."/>
            <person name="Mardanov A.V."/>
            <person name="Beletsky A.V."/>
            <person name="Kublanov I.V."/>
            <person name="Kolganova T.V."/>
            <person name="Lebedinsky A.V."/>
            <person name="Chernyh N.A."/>
            <person name="Bonch-Osmolovskaya E.A."/>
            <person name="Skryabin K.G."/>
        </authorList>
    </citation>
    <scope>NUCLEOTIDE SEQUENCE [LARGE SCALE GENOMIC DNA]</scope>
    <source>
        <strain evidence="3">DSM 18924 / JCM 16383 / VKM B-2413 / 1221n</strain>
    </source>
</reference>